<reference evidence="1 2" key="1">
    <citation type="submission" date="2018-08" db="EMBL/GenBank/DDBJ databases">
        <title>A genome reference for cultivated species of the human gut microbiota.</title>
        <authorList>
            <person name="Zou Y."/>
            <person name="Xue W."/>
            <person name="Luo G."/>
        </authorList>
    </citation>
    <scope>NUCLEOTIDE SEQUENCE [LARGE SCALE GENOMIC DNA]</scope>
    <source>
        <strain evidence="1 2">AF33-12</strain>
    </source>
</reference>
<gene>
    <name evidence="1" type="ORF">DWZ50_12625</name>
</gene>
<dbReference type="EMBL" id="QRQE01000032">
    <property type="protein sequence ID" value="RHM73337.1"/>
    <property type="molecule type" value="Genomic_DNA"/>
</dbReference>
<accession>A0A415S7S9</accession>
<name>A0A415S7S9_MEDGN</name>
<proteinExistence type="predicted"/>
<dbReference type="Proteomes" id="UP000285610">
    <property type="component" value="Unassembled WGS sequence"/>
</dbReference>
<sequence length="75" mass="8696">MCTDAARKYIRKNDCGRISSGVTRGYICPVCFLKHSLQLIQIFFGRFEEGVIRVTFQQIGYESILIGRMFSRITR</sequence>
<protein>
    <submittedName>
        <fullName evidence="1">Uncharacterized protein</fullName>
    </submittedName>
</protein>
<comment type="caution">
    <text evidence="1">The sequence shown here is derived from an EMBL/GenBank/DDBJ whole genome shotgun (WGS) entry which is preliminary data.</text>
</comment>
<dbReference type="AlphaFoldDB" id="A0A415S7S9"/>
<organism evidence="1 2">
    <name type="scientific">Mediterraneibacter gnavus</name>
    <name type="common">Ruminococcus gnavus</name>
    <dbReference type="NCBI Taxonomy" id="33038"/>
    <lineage>
        <taxon>Bacteria</taxon>
        <taxon>Bacillati</taxon>
        <taxon>Bacillota</taxon>
        <taxon>Clostridia</taxon>
        <taxon>Lachnospirales</taxon>
        <taxon>Lachnospiraceae</taxon>
        <taxon>Mediterraneibacter</taxon>
    </lineage>
</organism>
<evidence type="ECO:0000313" key="1">
    <source>
        <dbReference type="EMBL" id="RHM73337.1"/>
    </source>
</evidence>
<evidence type="ECO:0000313" key="2">
    <source>
        <dbReference type="Proteomes" id="UP000285610"/>
    </source>
</evidence>